<feature type="signal peptide" evidence="1">
    <location>
        <begin position="1"/>
        <end position="22"/>
    </location>
</feature>
<name>A0ABU3VVH2_9GAMM</name>
<dbReference type="InterPro" id="IPR011047">
    <property type="entry name" value="Quinoprotein_ADH-like_sf"/>
</dbReference>
<reference evidence="2 3" key="1">
    <citation type="submission" date="2023-10" db="EMBL/GenBank/DDBJ databases">
        <title>Characteristics and mechanism of a salt-tolerant marine origin heterotrophic nitrifying- aerobic denitrifying bacteria Marinobacter xestospongiae HN1.</title>
        <authorList>
            <person name="Qi R."/>
        </authorList>
    </citation>
    <scope>NUCLEOTIDE SEQUENCE [LARGE SCALE GENOMIC DNA]</scope>
    <source>
        <strain evidence="2 3">HN1</strain>
    </source>
</reference>
<dbReference type="InterPro" id="IPR015943">
    <property type="entry name" value="WD40/YVTN_repeat-like_dom_sf"/>
</dbReference>
<accession>A0ABU3VVH2</accession>
<evidence type="ECO:0000313" key="2">
    <source>
        <dbReference type="EMBL" id="MDV2078278.1"/>
    </source>
</evidence>
<dbReference type="EMBL" id="JAWIIJ010000003">
    <property type="protein sequence ID" value="MDV2078278.1"/>
    <property type="molecule type" value="Genomic_DNA"/>
</dbReference>
<dbReference type="Gene3D" id="2.130.10.10">
    <property type="entry name" value="YVTN repeat-like/Quinoprotein amine dehydrogenase"/>
    <property type="match status" value="1"/>
</dbReference>
<comment type="caution">
    <text evidence="2">The sequence shown here is derived from an EMBL/GenBank/DDBJ whole genome shotgun (WGS) entry which is preliminary data.</text>
</comment>
<sequence length="435" mass="46701">MPLTSSLARHSLLALALSSLLAGCGGSDSDNDHSDHDHDHTDLSSAGRLALFDADSGDLRVLDLDSGDELDRFALDGSTPRLYSSPDKRYAVVIQREDNKVSFLDGGLYTEDHGDHMHDYAESPQWMGLTLNATRPTHYTVHDHHAVVFFDGSDAASSSVSVLSDSGIGGGQAVASLDLENNMHGVAKLLDDKLFVTYRDAAITDTTLPAEVERYHFDGDAFTLETRYDLTCPGLHGAAANHHALAFGCTDGLLVIDLAQDGQPARKLANPAGLADDARIGTLRSHPALEKMVAYAYSSQQYFVVDPEAGDAASAYQALSLPQGVRPLVGDFDPHGHHFYVLGSDGVLRLFDAEGDWQQVAEVTVAGPFSEDDAAPSITASAEHLYVLVPGERSLKTIDSHDGELLATQSLDYTATAVTWLGFAEDDHGHDDHNH</sequence>
<dbReference type="RefSeq" id="WP_316973075.1">
    <property type="nucleotide sequence ID" value="NZ_JAWIIJ010000003.1"/>
</dbReference>
<protein>
    <submittedName>
        <fullName evidence="2">Uncharacterized protein</fullName>
    </submittedName>
</protein>
<proteinExistence type="predicted"/>
<gene>
    <name evidence="2" type="ORF">RYS15_06255</name>
</gene>
<keyword evidence="1" id="KW-0732">Signal</keyword>
<evidence type="ECO:0000313" key="3">
    <source>
        <dbReference type="Proteomes" id="UP001269819"/>
    </source>
</evidence>
<evidence type="ECO:0000256" key="1">
    <source>
        <dbReference type="SAM" id="SignalP"/>
    </source>
</evidence>
<dbReference type="SUPFAM" id="SSF50998">
    <property type="entry name" value="Quinoprotein alcohol dehydrogenase-like"/>
    <property type="match status" value="1"/>
</dbReference>
<dbReference type="Proteomes" id="UP001269819">
    <property type="component" value="Unassembled WGS sequence"/>
</dbReference>
<keyword evidence="3" id="KW-1185">Reference proteome</keyword>
<feature type="chain" id="PRO_5046315262" evidence="1">
    <location>
        <begin position="23"/>
        <end position="435"/>
    </location>
</feature>
<organism evidence="2 3">
    <name type="scientific">Marinobacter xestospongiae</name>
    <dbReference type="NCBI Taxonomy" id="994319"/>
    <lineage>
        <taxon>Bacteria</taxon>
        <taxon>Pseudomonadati</taxon>
        <taxon>Pseudomonadota</taxon>
        <taxon>Gammaproteobacteria</taxon>
        <taxon>Pseudomonadales</taxon>
        <taxon>Marinobacteraceae</taxon>
        <taxon>Marinobacter</taxon>
    </lineage>
</organism>